<evidence type="ECO:0000313" key="2">
    <source>
        <dbReference type="Proteomes" id="UP000627838"/>
    </source>
</evidence>
<accession>A0ABR9JQ32</accession>
<protein>
    <submittedName>
        <fullName evidence="1">Uncharacterized protein</fullName>
    </submittedName>
</protein>
<sequence>MRRSRLVTAVVAVLMAASALLAPERPTLTSPT</sequence>
<organism evidence="1 2">
    <name type="scientific">Actinomadura algeriensis</name>
    <dbReference type="NCBI Taxonomy" id="1679523"/>
    <lineage>
        <taxon>Bacteria</taxon>
        <taxon>Bacillati</taxon>
        <taxon>Actinomycetota</taxon>
        <taxon>Actinomycetes</taxon>
        <taxon>Streptosporangiales</taxon>
        <taxon>Thermomonosporaceae</taxon>
        <taxon>Actinomadura</taxon>
    </lineage>
</organism>
<reference evidence="1 2" key="1">
    <citation type="submission" date="2020-10" db="EMBL/GenBank/DDBJ databases">
        <title>Sequencing the genomes of 1000 actinobacteria strains.</title>
        <authorList>
            <person name="Klenk H.-P."/>
        </authorList>
    </citation>
    <scope>NUCLEOTIDE SEQUENCE [LARGE SCALE GENOMIC DNA]</scope>
    <source>
        <strain evidence="1 2">DSM 46744</strain>
    </source>
</reference>
<comment type="caution">
    <text evidence="1">The sequence shown here is derived from an EMBL/GenBank/DDBJ whole genome shotgun (WGS) entry which is preliminary data.</text>
</comment>
<gene>
    <name evidence="1" type="ORF">H4W34_002362</name>
</gene>
<dbReference type="EMBL" id="JADBDZ010000001">
    <property type="protein sequence ID" value="MBE1532529.1"/>
    <property type="molecule type" value="Genomic_DNA"/>
</dbReference>
<proteinExistence type="predicted"/>
<evidence type="ECO:0000313" key="1">
    <source>
        <dbReference type="EMBL" id="MBE1532529.1"/>
    </source>
</evidence>
<keyword evidence="2" id="KW-1185">Reference proteome</keyword>
<name>A0ABR9JQ32_9ACTN</name>
<dbReference type="Proteomes" id="UP000627838">
    <property type="component" value="Unassembled WGS sequence"/>
</dbReference>